<organism evidence="3 4">
    <name type="scientific">Gordonia phage Kabluna</name>
    <dbReference type="NCBI Taxonomy" id="2041511"/>
    <lineage>
        <taxon>Viruses</taxon>
        <taxon>Duplodnaviria</taxon>
        <taxon>Heunggongvirae</taxon>
        <taxon>Uroviricota</taxon>
        <taxon>Caudoviricetes</taxon>
        <taxon>Zierdtviridae</taxon>
        <taxon>Emilbogenvirinae</taxon>
        <taxon>Kablunavirus</taxon>
        <taxon>Kablunavirus kabluna</taxon>
    </lineage>
</organism>
<evidence type="ECO:0000313" key="4">
    <source>
        <dbReference type="Proteomes" id="UP000229692"/>
    </source>
</evidence>
<dbReference type="Proteomes" id="UP000229692">
    <property type="component" value="Segment"/>
</dbReference>
<dbReference type="EMBL" id="MF919510">
    <property type="protein sequence ID" value="ATN89581.1"/>
    <property type="molecule type" value="Genomic_DNA"/>
</dbReference>
<dbReference type="InterPro" id="IPR041657">
    <property type="entry name" value="HTH_17"/>
</dbReference>
<evidence type="ECO:0000256" key="1">
    <source>
        <dbReference type="SAM" id="Phobius"/>
    </source>
</evidence>
<feature type="transmembrane region" description="Helical" evidence="1">
    <location>
        <begin position="20"/>
        <end position="38"/>
    </location>
</feature>
<accession>A0A2D1GCI6</accession>
<dbReference type="Pfam" id="PF12728">
    <property type="entry name" value="HTH_17"/>
    <property type="match status" value="1"/>
</dbReference>
<gene>
    <name evidence="3" type="ORF">SEA_KABLUNA_60</name>
</gene>
<proteinExistence type="predicted"/>
<evidence type="ECO:0000259" key="2">
    <source>
        <dbReference type="Pfam" id="PF12728"/>
    </source>
</evidence>
<keyword evidence="4" id="KW-1185">Reference proteome</keyword>
<sequence length="166" mass="18821">MSNRNNFEEEAMSTDNTIDNLVSINQAAVLLGVPAWVLRRCLRDGMETLTVTRTAGSHQRVPVITLIDDYEKIIEEIYQWRLAVAKRSDSKTLPRKASPEQIEKLREVIRETIDANTTANLLGVSRPTLRRWEREGKIVGVRPLGPKQVRYYRESVDSLMTAGAAL</sequence>
<evidence type="ECO:0000313" key="3">
    <source>
        <dbReference type="EMBL" id="ATN89581.1"/>
    </source>
</evidence>
<dbReference type="SUPFAM" id="SSF46955">
    <property type="entry name" value="Putative DNA-binding domain"/>
    <property type="match status" value="1"/>
</dbReference>
<name>A0A2D1GCI6_9CAUD</name>
<reference evidence="3 4" key="1">
    <citation type="submission" date="2017-09" db="EMBL/GenBank/DDBJ databases">
        <authorList>
            <person name="Pope W.H."/>
            <person name="Garlena R.A."/>
            <person name="Russell D.A."/>
            <person name="Jacobs-Sera D."/>
            <person name="Hatfull G.F."/>
        </authorList>
    </citation>
    <scope>NUCLEOTIDE SEQUENCE [LARGE SCALE GENOMIC DNA]</scope>
</reference>
<dbReference type="InterPro" id="IPR010093">
    <property type="entry name" value="SinI_DNA-bd"/>
</dbReference>
<protein>
    <submittedName>
        <fullName evidence="3">Helix-turn-helix DNA binding protein</fullName>
    </submittedName>
</protein>
<keyword evidence="1" id="KW-1133">Transmembrane helix</keyword>
<keyword evidence="1" id="KW-0472">Membrane</keyword>
<feature type="domain" description="Helix-turn-helix" evidence="2">
    <location>
        <begin position="118"/>
        <end position="162"/>
    </location>
</feature>
<keyword evidence="1" id="KW-0812">Transmembrane</keyword>
<dbReference type="InterPro" id="IPR009061">
    <property type="entry name" value="DNA-bd_dom_put_sf"/>
</dbReference>
<dbReference type="GO" id="GO:0003677">
    <property type="term" value="F:DNA binding"/>
    <property type="evidence" value="ECO:0007669"/>
    <property type="project" value="InterPro"/>
</dbReference>
<dbReference type="NCBIfam" id="TIGR01764">
    <property type="entry name" value="excise"/>
    <property type="match status" value="1"/>
</dbReference>